<dbReference type="InterPro" id="IPR036663">
    <property type="entry name" value="Fumarylacetoacetase_C_sf"/>
</dbReference>
<dbReference type="PANTHER" id="PTHR11820:SF86">
    <property type="entry name" value="FUMARYLACETOACETATE HYDROLASE FAMILY PROTEIN (AFU_ORTHOLOGUE AFUA_7G07000)"/>
    <property type="match status" value="1"/>
</dbReference>
<evidence type="ECO:0000313" key="5">
    <source>
        <dbReference type="Proteomes" id="UP000076744"/>
    </source>
</evidence>
<evidence type="ECO:0000256" key="1">
    <source>
        <dbReference type="ARBA" id="ARBA00010211"/>
    </source>
</evidence>
<dbReference type="Proteomes" id="UP000076744">
    <property type="component" value="Unassembled WGS sequence"/>
</dbReference>
<dbReference type="GO" id="GO:0006107">
    <property type="term" value="P:oxaloacetate metabolic process"/>
    <property type="evidence" value="ECO:0007669"/>
    <property type="project" value="UniProtKB-ARBA"/>
</dbReference>
<dbReference type="GO" id="GO:0046872">
    <property type="term" value="F:metal ion binding"/>
    <property type="evidence" value="ECO:0007669"/>
    <property type="project" value="UniProtKB-KW"/>
</dbReference>
<feature type="domain" description="Fumarylacetoacetase-like C-terminal" evidence="3">
    <location>
        <begin position="67"/>
        <end position="277"/>
    </location>
</feature>
<accession>A0A162M7P9</accession>
<dbReference type="InterPro" id="IPR011234">
    <property type="entry name" value="Fumarylacetoacetase-like_C"/>
</dbReference>
<dbReference type="PANTHER" id="PTHR11820">
    <property type="entry name" value="ACYLPYRUVASE"/>
    <property type="match status" value="1"/>
</dbReference>
<evidence type="ECO:0000313" key="4">
    <source>
        <dbReference type="EMBL" id="OAA52140.1"/>
    </source>
</evidence>
<proteinExistence type="inferred from homology"/>
<evidence type="ECO:0000256" key="2">
    <source>
        <dbReference type="ARBA" id="ARBA00022723"/>
    </source>
</evidence>
<keyword evidence="4" id="KW-0378">Hydrolase</keyword>
<dbReference type="Pfam" id="PF01557">
    <property type="entry name" value="FAA_hydrolase"/>
    <property type="match status" value="1"/>
</dbReference>
<dbReference type="STRING" id="1081104.A0A162M7P9"/>
<comment type="similarity">
    <text evidence="1">Belongs to the FAH family.</text>
</comment>
<gene>
    <name evidence="4" type="ORF">ISF_09304</name>
</gene>
<dbReference type="EMBL" id="AZHB01000045">
    <property type="protein sequence ID" value="OAA52140.1"/>
    <property type="molecule type" value="Genomic_DNA"/>
</dbReference>
<dbReference type="GO" id="GO:0050163">
    <property type="term" value="F:oxaloacetate tautomerase activity"/>
    <property type="evidence" value="ECO:0007669"/>
    <property type="project" value="UniProtKB-ARBA"/>
</dbReference>
<keyword evidence="5" id="KW-1185">Reference proteome</keyword>
<dbReference type="GeneID" id="30025596"/>
<dbReference type="AlphaFoldDB" id="A0A162M7P9"/>
<evidence type="ECO:0000259" key="3">
    <source>
        <dbReference type="Pfam" id="PF01557"/>
    </source>
</evidence>
<dbReference type="Gene3D" id="3.90.850.10">
    <property type="entry name" value="Fumarylacetoacetase-like, C-terminal domain"/>
    <property type="match status" value="1"/>
</dbReference>
<dbReference type="RefSeq" id="XP_018699917.1">
    <property type="nucleotide sequence ID" value="XM_018852907.1"/>
</dbReference>
<name>A0A162M7P9_CORFA</name>
<organism evidence="4 5">
    <name type="scientific">Cordyceps fumosorosea (strain ARSEF 2679)</name>
    <name type="common">Isaria fumosorosea</name>
    <dbReference type="NCBI Taxonomy" id="1081104"/>
    <lineage>
        <taxon>Eukaryota</taxon>
        <taxon>Fungi</taxon>
        <taxon>Dikarya</taxon>
        <taxon>Ascomycota</taxon>
        <taxon>Pezizomycotina</taxon>
        <taxon>Sordariomycetes</taxon>
        <taxon>Hypocreomycetidae</taxon>
        <taxon>Hypocreales</taxon>
        <taxon>Cordycipitaceae</taxon>
        <taxon>Cordyceps</taxon>
    </lineage>
</organism>
<dbReference type="SUPFAM" id="SSF56529">
    <property type="entry name" value="FAH"/>
    <property type="match status" value="1"/>
</dbReference>
<sequence>MAPFQYLSRFETAEGDTFYANVGSNNPTIGSKVQAYPTYEDLLEDRDARTVVIAKVLPPLPRPDLPIYCVGLNYKSHAVEASLNVPVNPPIWTKPAAALSSPDETIPFSRFCASHLPDWEGELVFVTSRECRDITPTEALDYILGYTIGNDLTCRFFQLPEQSGGQFFYAKAFDKFAPVGPVLVSSSLFPTGVPTGRLVTCINGEVKQDTSIAKDMIFLPQRILSWMSQSTTIPAFSVVMTGTPAGVGVFQRPRQLLKDGDRMEVEIAGLGTLKNTVKFENGQDSIL</sequence>
<dbReference type="GO" id="GO:0018773">
    <property type="term" value="F:acetylpyruvate hydrolase activity"/>
    <property type="evidence" value="ECO:0007669"/>
    <property type="project" value="TreeGrafter"/>
</dbReference>
<comment type="caution">
    <text evidence="4">The sequence shown here is derived from an EMBL/GenBank/DDBJ whole genome shotgun (WGS) entry which is preliminary data.</text>
</comment>
<keyword evidence="2" id="KW-0479">Metal-binding</keyword>
<dbReference type="FunFam" id="3.90.850.10:FF:000002">
    <property type="entry name" value="2-hydroxyhepta-2,4-diene-1,7-dioate isomerase"/>
    <property type="match status" value="1"/>
</dbReference>
<protein>
    <submittedName>
        <fullName evidence="4">Fumarylacetoacetate hydrolase</fullName>
    </submittedName>
</protein>
<reference evidence="4 5" key="1">
    <citation type="journal article" date="2016" name="Genome Biol. Evol.">
        <title>Divergent and convergent evolution of fungal pathogenicity.</title>
        <authorList>
            <person name="Shang Y."/>
            <person name="Xiao G."/>
            <person name="Zheng P."/>
            <person name="Cen K."/>
            <person name="Zhan S."/>
            <person name="Wang C."/>
        </authorList>
    </citation>
    <scope>NUCLEOTIDE SEQUENCE [LARGE SCALE GENOMIC DNA]</scope>
    <source>
        <strain evidence="4 5">ARSEF 2679</strain>
    </source>
</reference>
<dbReference type="OrthoDB" id="411064at2759"/>